<dbReference type="FunFam" id="3.40.50.12780:FF:000013">
    <property type="entry name" value="Long-chain-fatty-acid--AMP ligase FadD32"/>
    <property type="match status" value="1"/>
</dbReference>
<dbReference type="Gene3D" id="3.30.300.30">
    <property type="match status" value="1"/>
</dbReference>
<dbReference type="SUPFAM" id="SSF56801">
    <property type="entry name" value="Acetyl-CoA synthetase-like"/>
    <property type="match status" value="1"/>
</dbReference>
<keyword evidence="3" id="KW-0276">Fatty acid metabolism</keyword>
<dbReference type="EMBL" id="JAMRXG010000024">
    <property type="protein sequence ID" value="MCM6778630.1"/>
    <property type="molecule type" value="Genomic_DNA"/>
</dbReference>
<comment type="caution">
    <text evidence="7">The sequence shown here is derived from an EMBL/GenBank/DDBJ whole genome shotgun (WGS) entry which is preliminary data.</text>
</comment>
<evidence type="ECO:0000313" key="7">
    <source>
        <dbReference type="EMBL" id="MCM6778630.1"/>
    </source>
</evidence>
<dbReference type="GO" id="GO:0006633">
    <property type="term" value="P:fatty acid biosynthetic process"/>
    <property type="evidence" value="ECO:0007669"/>
    <property type="project" value="TreeGrafter"/>
</dbReference>
<dbReference type="GO" id="GO:0016874">
    <property type="term" value="F:ligase activity"/>
    <property type="evidence" value="ECO:0007669"/>
    <property type="project" value="UniProtKB-KW"/>
</dbReference>
<reference evidence="7" key="1">
    <citation type="submission" date="2022-06" db="EMBL/GenBank/DDBJ databases">
        <title>Novel species in genus nocardia.</title>
        <authorList>
            <person name="Li F."/>
        </authorList>
    </citation>
    <scope>NUCLEOTIDE SEQUENCE</scope>
    <source>
        <strain evidence="7">CDC141</strain>
    </source>
</reference>
<dbReference type="AlphaFoldDB" id="A0A9X2J200"/>
<feature type="domain" description="AMP-dependent synthetase/ligase" evidence="5">
    <location>
        <begin position="21"/>
        <end position="429"/>
    </location>
</feature>
<dbReference type="Pfam" id="PF23024">
    <property type="entry name" value="AMP-dom_DIP2-like"/>
    <property type="match status" value="1"/>
</dbReference>
<evidence type="ECO:0000256" key="3">
    <source>
        <dbReference type="ARBA" id="ARBA00022832"/>
    </source>
</evidence>
<dbReference type="GO" id="GO:0070566">
    <property type="term" value="F:adenylyltransferase activity"/>
    <property type="evidence" value="ECO:0007669"/>
    <property type="project" value="TreeGrafter"/>
</dbReference>
<feature type="domain" description="AMP-binding enzyme C-terminal" evidence="6">
    <location>
        <begin position="473"/>
        <end position="589"/>
    </location>
</feature>
<evidence type="ECO:0000256" key="1">
    <source>
        <dbReference type="ARBA" id="ARBA00006432"/>
    </source>
</evidence>
<dbReference type="PANTHER" id="PTHR22754:SF32">
    <property type="entry name" value="DISCO-INTERACTING PROTEIN 2"/>
    <property type="match status" value="1"/>
</dbReference>
<protein>
    <submittedName>
        <fullName evidence="7">Fatty acyl-AMP ligase</fullName>
    </submittedName>
</protein>
<dbReference type="Proteomes" id="UP001139157">
    <property type="component" value="Unassembled WGS sequence"/>
</dbReference>
<evidence type="ECO:0000256" key="4">
    <source>
        <dbReference type="ARBA" id="ARBA00023098"/>
    </source>
</evidence>
<proteinExistence type="inferred from homology"/>
<dbReference type="InterPro" id="IPR025110">
    <property type="entry name" value="AMP-bd_C"/>
</dbReference>
<accession>A0A9X2J200</accession>
<keyword evidence="2 7" id="KW-0436">Ligase</keyword>
<evidence type="ECO:0000256" key="2">
    <source>
        <dbReference type="ARBA" id="ARBA00022598"/>
    </source>
</evidence>
<gene>
    <name evidence="7" type="ORF">NDR86_34615</name>
</gene>
<keyword evidence="4" id="KW-0443">Lipid metabolism</keyword>
<sequence>MTATIPTAPAVRYDTMVRALRTQSEIRPDAVAYSFLTYPDPQDPHGVKETISFAEIDRYARAFAVGLLQLARPGERAVLLLPPGLDYVKAFFGCLYAGIVAVPLFPPSTHNANGRLDAVCTDADPACLITTDDEMPRVTAWLDSSPIETTRLILSTGEIDEALADKWEYPQIDAEHIALLQYTSGSTRTPAGVMVPHRGLLANAHQIYDVYARVGLDIEGDDIAFVSWLPLFHDMGLMVGVVMPVVHGHHVVQLSASAFLRRPERWLQAISDTPQQTFSASPNLGYELCTQRIDAEQRDRLDLSRWRYGLAGAEPVRVSTMRKFNELFAPQGLREKTLCAGFGLAEATLIVSAPWRSGGGVQTITVDRDELANGVAVPVEGDGAEIVGAGWAVPGVEMLIVDPQTREPLPEHRLGEVWVDGPAIASGYFNRPEETEQTFRAELARPDGRYYMRTGDIGFLHDGELYLTSRLKDLIIVDGRNFYPPDLEATAEHAHPLVLPGRCSIFSIDENDKEKIVVLVEARLNLNTDEGAATAAELRNAVRQAIFEVHEVGVHDVALVAPGAIPRTSSGKIQRSASRKAYLDKSLRVLRAR</sequence>
<dbReference type="GO" id="GO:0005886">
    <property type="term" value="C:plasma membrane"/>
    <property type="evidence" value="ECO:0007669"/>
    <property type="project" value="TreeGrafter"/>
</dbReference>
<dbReference type="InterPro" id="IPR040097">
    <property type="entry name" value="FAAL/FAAC"/>
</dbReference>
<dbReference type="InterPro" id="IPR045851">
    <property type="entry name" value="AMP-bd_C_sf"/>
</dbReference>
<dbReference type="InterPro" id="IPR000873">
    <property type="entry name" value="AMP-dep_synth/lig_dom"/>
</dbReference>
<dbReference type="PANTHER" id="PTHR22754">
    <property type="entry name" value="DISCO-INTERACTING PROTEIN 2 DIP2 -RELATED"/>
    <property type="match status" value="1"/>
</dbReference>
<comment type="similarity">
    <text evidence="1">Belongs to the ATP-dependent AMP-binding enzyme family.</text>
</comment>
<dbReference type="RefSeq" id="WP_251918138.1">
    <property type="nucleotide sequence ID" value="NZ_JAMRXG010000024.1"/>
</dbReference>
<evidence type="ECO:0000259" key="5">
    <source>
        <dbReference type="Pfam" id="PF00501"/>
    </source>
</evidence>
<dbReference type="InterPro" id="IPR042099">
    <property type="entry name" value="ANL_N_sf"/>
</dbReference>
<name>A0A9X2J200_9NOCA</name>
<dbReference type="GO" id="GO:0071766">
    <property type="term" value="P:Actinobacterium-type cell wall biogenesis"/>
    <property type="evidence" value="ECO:0007669"/>
    <property type="project" value="UniProtKB-ARBA"/>
</dbReference>
<organism evidence="7 8">
    <name type="scientific">Nocardia pulmonis</name>
    <dbReference type="NCBI Taxonomy" id="2951408"/>
    <lineage>
        <taxon>Bacteria</taxon>
        <taxon>Bacillati</taxon>
        <taxon>Actinomycetota</taxon>
        <taxon>Actinomycetes</taxon>
        <taxon>Mycobacteriales</taxon>
        <taxon>Nocardiaceae</taxon>
        <taxon>Nocardia</taxon>
    </lineage>
</organism>
<keyword evidence="8" id="KW-1185">Reference proteome</keyword>
<dbReference type="CDD" id="cd05931">
    <property type="entry name" value="FAAL"/>
    <property type="match status" value="1"/>
</dbReference>
<dbReference type="Pfam" id="PF00501">
    <property type="entry name" value="AMP-binding"/>
    <property type="match status" value="1"/>
</dbReference>
<dbReference type="Gene3D" id="3.40.50.12780">
    <property type="entry name" value="N-terminal domain of ligase-like"/>
    <property type="match status" value="1"/>
</dbReference>
<evidence type="ECO:0000259" key="6">
    <source>
        <dbReference type="Pfam" id="PF23024"/>
    </source>
</evidence>
<evidence type="ECO:0000313" key="8">
    <source>
        <dbReference type="Proteomes" id="UP001139157"/>
    </source>
</evidence>